<dbReference type="InterPro" id="IPR039702">
    <property type="entry name" value="FPS1-like"/>
</dbReference>
<dbReference type="PANTHER" id="PTHR11525">
    <property type="entry name" value="FARNESYL-PYROPHOSPHATE SYNTHETASE"/>
    <property type="match status" value="1"/>
</dbReference>
<dbReference type="GO" id="GO:0005737">
    <property type="term" value="C:cytoplasm"/>
    <property type="evidence" value="ECO:0007669"/>
    <property type="project" value="TreeGrafter"/>
</dbReference>
<evidence type="ECO:0000256" key="3">
    <source>
        <dbReference type="ARBA" id="ARBA00022723"/>
    </source>
</evidence>
<dbReference type="SUPFAM" id="SSF48576">
    <property type="entry name" value="Terpenoid synthases"/>
    <property type="match status" value="1"/>
</dbReference>
<comment type="caution">
    <text evidence="7">The sequence shown here is derived from an EMBL/GenBank/DDBJ whole genome shotgun (WGS) entry which is preliminary data.</text>
</comment>
<dbReference type="GO" id="GO:0042811">
    <property type="term" value="P:pheromone biosynthetic process"/>
    <property type="evidence" value="ECO:0007669"/>
    <property type="project" value="UniProtKB-ARBA"/>
</dbReference>
<dbReference type="PANTHER" id="PTHR11525:SF0">
    <property type="entry name" value="FARNESYL PYROPHOSPHATE SYNTHASE"/>
    <property type="match status" value="1"/>
</dbReference>
<evidence type="ECO:0000256" key="1">
    <source>
        <dbReference type="ARBA" id="ARBA00001946"/>
    </source>
</evidence>
<name>A0A9P9YNE8_9MUSC</name>
<dbReference type="Pfam" id="PF00348">
    <property type="entry name" value="polyprenyl_synt"/>
    <property type="match status" value="1"/>
</dbReference>
<organism evidence="7 8">
    <name type="scientific">Drosophila gunungcola</name>
    <name type="common">fruit fly</name>
    <dbReference type="NCBI Taxonomy" id="103775"/>
    <lineage>
        <taxon>Eukaryota</taxon>
        <taxon>Metazoa</taxon>
        <taxon>Ecdysozoa</taxon>
        <taxon>Arthropoda</taxon>
        <taxon>Hexapoda</taxon>
        <taxon>Insecta</taxon>
        <taxon>Pterygota</taxon>
        <taxon>Neoptera</taxon>
        <taxon>Endopterygota</taxon>
        <taxon>Diptera</taxon>
        <taxon>Brachycera</taxon>
        <taxon>Muscomorpha</taxon>
        <taxon>Ephydroidea</taxon>
        <taxon>Drosophilidae</taxon>
        <taxon>Drosophila</taxon>
        <taxon>Sophophora</taxon>
    </lineage>
</organism>
<comment type="pathway">
    <text evidence="5">Pheromone biosynthesis.</text>
</comment>
<evidence type="ECO:0000256" key="5">
    <source>
        <dbReference type="ARBA" id="ARBA00033740"/>
    </source>
</evidence>
<sequence>MCSYKDAEAFRQSKTILLEMGNFFQVQDDFLDCFGNPEVTGKVGTDIQDNKCSWLAVVAMQRANVEQKQIMIDCYGKEDPAKVERVKELYKELGLPSTYAIFEEESYNMIKTHIQQTSRGVPHQTFLQILNKIYQRDS</sequence>
<evidence type="ECO:0000256" key="2">
    <source>
        <dbReference type="ARBA" id="ARBA00022679"/>
    </source>
</evidence>
<dbReference type="Proteomes" id="UP001059596">
    <property type="component" value="Unassembled WGS sequence"/>
</dbReference>
<evidence type="ECO:0000313" key="8">
    <source>
        <dbReference type="Proteomes" id="UP001059596"/>
    </source>
</evidence>
<dbReference type="InterPro" id="IPR000092">
    <property type="entry name" value="Polyprenyl_synt"/>
</dbReference>
<keyword evidence="8" id="KW-1185">Reference proteome</keyword>
<dbReference type="Gene3D" id="1.10.600.10">
    <property type="entry name" value="Farnesyl Diphosphate Synthase"/>
    <property type="match status" value="1"/>
</dbReference>
<comment type="cofactor">
    <cofactor evidence="1">
        <name>Mg(2+)</name>
        <dbReference type="ChEBI" id="CHEBI:18420"/>
    </cofactor>
</comment>
<keyword evidence="3" id="KW-0479">Metal-binding</keyword>
<evidence type="ECO:0000256" key="4">
    <source>
        <dbReference type="ARBA" id="ARBA00022842"/>
    </source>
</evidence>
<keyword evidence="2" id="KW-0808">Transferase</keyword>
<evidence type="ECO:0000313" key="7">
    <source>
        <dbReference type="EMBL" id="KAI8040107.1"/>
    </source>
</evidence>
<dbReference type="AlphaFoldDB" id="A0A9P9YNE8"/>
<gene>
    <name evidence="7" type="ORF">M5D96_007537</name>
</gene>
<dbReference type="PROSITE" id="PS00444">
    <property type="entry name" value="POLYPRENYL_SYNTHASE_2"/>
    <property type="match status" value="1"/>
</dbReference>
<protein>
    <recommendedName>
        <fullName evidence="6">Farnesyl pyrophosphate synthase</fullName>
    </recommendedName>
</protein>
<dbReference type="GO" id="GO:0045337">
    <property type="term" value="P:farnesyl diphosphate biosynthetic process"/>
    <property type="evidence" value="ECO:0007669"/>
    <property type="project" value="TreeGrafter"/>
</dbReference>
<keyword evidence="4" id="KW-0460">Magnesium</keyword>
<dbReference type="GO" id="GO:0004161">
    <property type="term" value="F:dimethylallyltranstransferase activity"/>
    <property type="evidence" value="ECO:0007669"/>
    <property type="project" value="TreeGrafter"/>
</dbReference>
<dbReference type="InterPro" id="IPR008949">
    <property type="entry name" value="Isoprenoid_synthase_dom_sf"/>
</dbReference>
<dbReference type="EMBL" id="JAMKOV010000005">
    <property type="protein sequence ID" value="KAI8040107.1"/>
    <property type="molecule type" value="Genomic_DNA"/>
</dbReference>
<accession>A0A9P9YNE8</accession>
<reference evidence="7" key="1">
    <citation type="journal article" date="2023" name="Genome Biol. Evol.">
        <title>Long-read-based Genome Assembly of Drosophila gunungcola Reveals Fewer Chemosensory Genes in Flower-breeding Species.</title>
        <authorList>
            <person name="Negi A."/>
            <person name="Liao B.Y."/>
            <person name="Yeh S.D."/>
        </authorList>
    </citation>
    <scope>NUCLEOTIDE SEQUENCE</scope>
    <source>
        <strain evidence="7">Sukarami</strain>
    </source>
</reference>
<proteinExistence type="predicted"/>
<dbReference type="InterPro" id="IPR033749">
    <property type="entry name" value="Polyprenyl_synt_CS"/>
</dbReference>
<evidence type="ECO:0000256" key="6">
    <source>
        <dbReference type="ARBA" id="ARBA00034546"/>
    </source>
</evidence>
<dbReference type="GO" id="GO:0046872">
    <property type="term" value="F:metal ion binding"/>
    <property type="evidence" value="ECO:0007669"/>
    <property type="project" value="UniProtKB-KW"/>
</dbReference>
<dbReference type="GO" id="GO:0004337">
    <property type="term" value="F:(2E,6E)-farnesyl diphosphate synthase activity"/>
    <property type="evidence" value="ECO:0007669"/>
    <property type="project" value="TreeGrafter"/>
</dbReference>